<feature type="transmembrane region" description="Helical" evidence="6">
    <location>
        <begin position="115"/>
        <end position="137"/>
    </location>
</feature>
<keyword evidence="4 6" id="KW-1133">Transmembrane helix</keyword>
<dbReference type="Gene3D" id="1.20.1510.10">
    <property type="entry name" value="Cation efflux protein transmembrane domain"/>
    <property type="match status" value="1"/>
</dbReference>
<evidence type="ECO:0000256" key="6">
    <source>
        <dbReference type="SAM" id="Phobius"/>
    </source>
</evidence>
<dbReference type="InterPro" id="IPR036163">
    <property type="entry name" value="HMA_dom_sf"/>
</dbReference>
<dbReference type="SUPFAM" id="SSF55008">
    <property type="entry name" value="HMA, heavy metal-associated domain"/>
    <property type="match status" value="1"/>
</dbReference>
<evidence type="ECO:0000256" key="5">
    <source>
        <dbReference type="ARBA" id="ARBA00023136"/>
    </source>
</evidence>
<evidence type="ECO:0000256" key="2">
    <source>
        <dbReference type="ARBA" id="ARBA00022692"/>
    </source>
</evidence>
<dbReference type="InterPro" id="IPR027469">
    <property type="entry name" value="Cation_efflux_TMD_sf"/>
</dbReference>
<dbReference type="InterPro" id="IPR058533">
    <property type="entry name" value="Cation_efflux_TM"/>
</dbReference>
<gene>
    <name evidence="9" type="ORF">GCM10011339_44830</name>
</gene>
<evidence type="ECO:0000256" key="1">
    <source>
        <dbReference type="ARBA" id="ARBA00004141"/>
    </source>
</evidence>
<dbReference type="SUPFAM" id="SSF161111">
    <property type="entry name" value="Cation efflux protein transmembrane domain-like"/>
    <property type="match status" value="1"/>
</dbReference>
<evidence type="ECO:0000259" key="8">
    <source>
        <dbReference type="Pfam" id="PF01545"/>
    </source>
</evidence>
<dbReference type="RefSeq" id="WP_137404635.1">
    <property type="nucleotide sequence ID" value="NZ_BMIU01000039.1"/>
</dbReference>
<comment type="subcellular location">
    <subcellularLocation>
        <location evidence="1">Membrane</location>
        <topology evidence="1">Multi-pass membrane protein</topology>
    </subcellularLocation>
</comment>
<dbReference type="Pfam" id="PF00403">
    <property type="entry name" value="HMA"/>
    <property type="match status" value="1"/>
</dbReference>
<feature type="transmembrane region" description="Helical" evidence="6">
    <location>
        <begin position="88"/>
        <end position="109"/>
    </location>
</feature>
<evidence type="ECO:0000313" key="10">
    <source>
        <dbReference type="Proteomes" id="UP000647339"/>
    </source>
</evidence>
<keyword evidence="2 6" id="KW-0812">Transmembrane</keyword>
<dbReference type="Proteomes" id="UP000647339">
    <property type="component" value="Unassembled WGS sequence"/>
</dbReference>
<dbReference type="Pfam" id="PF01545">
    <property type="entry name" value="Cation_efflux"/>
    <property type="match status" value="1"/>
</dbReference>
<reference evidence="10" key="1">
    <citation type="journal article" date="2019" name="Int. J. Syst. Evol. Microbiol.">
        <title>The Global Catalogue of Microorganisms (GCM) 10K type strain sequencing project: providing services to taxonomists for standard genome sequencing and annotation.</title>
        <authorList>
            <consortium name="The Broad Institute Genomics Platform"/>
            <consortium name="The Broad Institute Genome Sequencing Center for Infectious Disease"/>
            <person name="Wu L."/>
            <person name="Ma J."/>
        </authorList>
    </citation>
    <scope>NUCLEOTIDE SEQUENCE [LARGE SCALE GENOMIC DNA]</scope>
    <source>
        <strain evidence="10">CGMCC 1.15407</strain>
    </source>
</reference>
<keyword evidence="3" id="KW-0406">Ion transport</keyword>
<keyword evidence="3" id="KW-0813">Transport</keyword>
<feature type="domain" description="HMA" evidence="7">
    <location>
        <begin position="5"/>
        <end position="59"/>
    </location>
</feature>
<dbReference type="PANTHER" id="PTHR11562">
    <property type="entry name" value="CATION EFFLUX PROTEIN/ ZINC TRANSPORTER"/>
    <property type="match status" value="1"/>
</dbReference>
<feature type="transmembrane region" description="Helical" evidence="6">
    <location>
        <begin position="149"/>
        <end position="170"/>
    </location>
</feature>
<keyword evidence="5 6" id="KW-0472">Membrane</keyword>
<sequence>MNKTVFKISQMDCASEEQLIRMKLDGMDEIKNLDFDIPKRTLTLVHSGDSNVIDKLLKELNLGSELVSVAETNDQINIAQNDKKEKKMLWAVLIINFVFFVVEMLFGWISKSMGLIADSLDMLADALVYALSLWAVGASTMRKKRVAKLSGYFQISLAVFGLVEVLRRFLGMESIPVFQTMIIVSFLALIANSVSLYLIQKAKSKEAHMQASSIFTSNDIVINTGVIVAGVLVYLTQSKYPDLVIGIIIFGIVIRGALRILKLAK</sequence>
<dbReference type="InterPro" id="IPR006121">
    <property type="entry name" value="HMA_dom"/>
</dbReference>
<feature type="transmembrane region" description="Helical" evidence="6">
    <location>
        <begin position="243"/>
        <end position="261"/>
    </location>
</feature>
<feature type="transmembrane region" description="Helical" evidence="6">
    <location>
        <begin position="220"/>
        <end position="237"/>
    </location>
</feature>
<feature type="transmembrane region" description="Helical" evidence="6">
    <location>
        <begin position="176"/>
        <end position="199"/>
    </location>
</feature>
<comment type="caution">
    <text evidence="9">The sequence shown here is derived from an EMBL/GenBank/DDBJ whole genome shotgun (WGS) entry which is preliminary data.</text>
</comment>
<organism evidence="9 10">
    <name type="scientific">Echinicola rosea</name>
    <dbReference type="NCBI Taxonomy" id="1807691"/>
    <lineage>
        <taxon>Bacteria</taxon>
        <taxon>Pseudomonadati</taxon>
        <taxon>Bacteroidota</taxon>
        <taxon>Cytophagia</taxon>
        <taxon>Cytophagales</taxon>
        <taxon>Cyclobacteriaceae</taxon>
        <taxon>Echinicola</taxon>
    </lineage>
</organism>
<dbReference type="EMBL" id="BMIU01000039">
    <property type="protein sequence ID" value="GGF51314.1"/>
    <property type="molecule type" value="Genomic_DNA"/>
</dbReference>
<protein>
    <submittedName>
        <fullName evidence="9">Transporter</fullName>
    </submittedName>
</protein>
<accession>A0ABQ1VBU3</accession>
<feature type="domain" description="Cation efflux protein transmembrane" evidence="8">
    <location>
        <begin position="89"/>
        <end position="262"/>
    </location>
</feature>
<keyword evidence="3" id="KW-0862">Zinc</keyword>
<keyword evidence="3" id="KW-0864">Zinc transport</keyword>
<proteinExistence type="predicted"/>
<keyword evidence="10" id="KW-1185">Reference proteome</keyword>
<evidence type="ECO:0000256" key="4">
    <source>
        <dbReference type="ARBA" id="ARBA00022989"/>
    </source>
</evidence>
<evidence type="ECO:0000259" key="7">
    <source>
        <dbReference type="Pfam" id="PF00403"/>
    </source>
</evidence>
<evidence type="ECO:0000313" key="9">
    <source>
        <dbReference type="EMBL" id="GGF51314.1"/>
    </source>
</evidence>
<name>A0ABQ1VBU3_9BACT</name>
<dbReference type="PANTHER" id="PTHR11562:SF17">
    <property type="entry name" value="RE54080P-RELATED"/>
    <property type="match status" value="1"/>
</dbReference>
<dbReference type="InterPro" id="IPR050681">
    <property type="entry name" value="CDF/SLC30A"/>
</dbReference>
<evidence type="ECO:0000256" key="3">
    <source>
        <dbReference type="ARBA" id="ARBA00022906"/>
    </source>
</evidence>